<reference evidence="2" key="2">
    <citation type="journal article" date="2023" name="Plants (Basel)">
        <title>Annotation of the Turnera subulata (Passifloraceae) Draft Genome Reveals the S-Locus Evolved after the Divergence of Turneroideae from Passifloroideae in a Stepwise Manner.</title>
        <authorList>
            <person name="Henning P.M."/>
            <person name="Roalson E.H."/>
            <person name="Mir W."/>
            <person name="McCubbin A.G."/>
            <person name="Shore J.S."/>
        </authorList>
    </citation>
    <scope>NUCLEOTIDE SEQUENCE</scope>
    <source>
        <strain evidence="2">F60SS</strain>
    </source>
</reference>
<gene>
    <name evidence="2" type="ORF">Tsubulata_040540</name>
</gene>
<keyword evidence="1" id="KW-0472">Membrane</keyword>
<keyword evidence="3" id="KW-1185">Reference proteome</keyword>
<feature type="transmembrane region" description="Helical" evidence="1">
    <location>
        <begin position="202"/>
        <end position="227"/>
    </location>
</feature>
<protein>
    <recommendedName>
        <fullName evidence="4">Vacuole membrane protein KMS1</fullName>
    </recommendedName>
</protein>
<organism evidence="2 3">
    <name type="scientific">Turnera subulata</name>
    <dbReference type="NCBI Taxonomy" id="218843"/>
    <lineage>
        <taxon>Eukaryota</taxon>
        <taxon>Viridiplantae</taxon>
        <taxon>Streptophyta</taxon>
        <taxon>Embryophyta</taxon>
        <taxon>Tracheophyta</taxon>
        <taxon>Spermatophyta</taxon>
        <taxon>Magnoliopsida</taxon>
        <taxon>eudicotyledons</taxon>
        <taxon>Gunneridae</taxon>
        <taxon>Pentapetalae</taxon>
        <taxon>rosids</taxon>
        <taxon>fabids</taxon>
        <taxon>Malpighiales</taxon>
        <taxon>Passifloraceae</taxon>
        <taxon>Turnera</taxon>
    </lineage>
</organism>
<sequence length="248" mass="27776">MKCGRIDIKEAPYDTIQFNSGPSWLEKNCSAFGPPLFSSWEASLSSSMLEVVKERDSSAEDSTIIANHMKQMKCWLLSHSQYLNFFTILVLASVPNPLFDLAGMMCGQFGVPFWEFFLATLIGKATIKTYIQTAFIISVCNHQLLDLVENELIWLLGFVPGLVDILPNLVLKLQAIRNKYMAPMPPIAHTEVEKEGLSFASIWNTVICLMLISFLFKIVTATAQGFLKEQHATQPKKCSLSYSPTPNL</sequence>
<reference evidence="2" key="1">
    <citation type="submission" date="2022-02" db="EMBL/GenBank/DDBJ databases">
        <authorList>
            <person name="Henning P.M."/>
            <person name="McCubbin A.G."/>
            <person name="Shore J.S."/>
        </authorList>
    </citation>
    <scope>NUCLEOTIDE SEQUENCE</scope>
    <source>
        <strain evidence="2">F60SS</strain>
        <tissue evidence="2">Leaves</tissue>
    </source>
</reference>
<proteinExistence type="predicted"/>
<evidence type="ECO:0000256" key="1">
    <source>
        <dbReference type="SAM" id="Phobius"/>
    </source>
</evidence>
<dbReference type="OrthoDB" id="2016540at2759"/>
<evidence type="ECO:0008006" key="4">
    <source>
        <dbReference type="Google" id="ProtNLM"/>
    </source>
</evidence>
<feature type="transmembrane region" description="Helical" evidence="1">
    <location>
        <begin position="82"/>
        <end position="99"/>
    </location>
</feature>
<evidence type="ECO:0000313" key="3">
    <source>
        <dbReference type="Proteomes" id="UP001141552"/>
    </source>
</evidence>
<dbReference type="Proteomes" id="UP001141552">
    <property type="component" value="Unassembled WGS sequence"/>
</dbReference>
<name>A0A9Q0G1U6_9ROSI</name>
<keyword evidence="1" id="KW-1133">Transmembrane helix</keyword>
<keyword evidence="1" id="KW-0812">Transmembrane</keyword>
<feature type="transmembrane region" description="Helical" evidence="1">
    <location>
        <begin position="111"/>
        <end position="131"/>
    </location>
</feature>
<evidence type="ECO:0000313" key="2">
    <source>
        <dbReference type="EMBL" id="KAJ4840789.1"/>
    </source>
</evidence>
<dbReference type="AlphaFoldDB" id="A0A9Q0G1U6"/>
<accession>A0A9Q0G1U6</accession>
<comment type="caution">
    <text evidence="2">The sequence shown here is derived from an EMBL/GenBank/DDBJ whole genome shotgun (WGS) entry which is preliminary data.</text>
</comment>
<dbReference type="EMBL" id="JAKUCV010002952">
    <property type="protein sequence ID" value="KAJ4840789.1"/>
    <property type="molecule type" value="Genomic_DNA"/>
</dbReference>
<feature type="transmembrane region" description="Helical" evidence="1">
    <location>
        <begin position="152"/>
        <end position="171"/>
    </location>
</feature>